<feature type="compositionally biased region" description="Basic and acidic residues" evidence="1">
    <location>
        <begin position="122"/>
        <end position="138"/>
    </location>
</feature>
<keyword evidence="3" id="KW-1185">Reference proteome</keyword>
<dbReference type="EMBL" id="LLXI01000265">
    <property type="protein sequence ID" value="PKY43629.1"/>
    <property type="molecule type" value="Genomic_DNA"/>
</dbReference>
<organism evidence="2 3">
    <name type="scientific">Rhizophagus irregularis</name>
    <dbReference type="NCBI Taxonomy" id="588596"/>
    <lineage>
        <taxon>Eukaryota</taxon>
        <taxon>Fungi</taxon>
        <taxon>Fungi incertae sedis</taxon>
        <taxon>Mucoromycota</taxon>
        <taxon>Glomeromycotina</taxon>
        <taxon>Glomeromycetes</taxon>
        <taxon>Glomerales</taxon>
        <taxon>Glomeraceae</taxon>
        <taxon>Rhizophagus</taxon>
    </lineage>
</organism>
<sequence length="138" mass="14948">MRCEYISAILQTAVSLLDGLMIISPQLTIIGTESSGRVSYAIKKVLNDLLKEIICMTEGKQNQSEMSDSETDSSCEVSGADFLMAFLSHGVAHACGELNTTEEFVGAMYADLPLSVYPDADEPGHAQEKKEGRRGVQL</sequence>
<reference evidence="2 3" key="1">
    <citation type="submission" date="2015-10" db="EMBL/GenBank/DDBJ databases">
        <title>Genome analyses suggest a sexual origin of heterokaryosis in a supposedly ancient asexual fungus.</title>
        <authorList>
            <person name="Ropars J."/>
            <person name="Sedzielewska K."/>
            <person name="Noel J."/>
            <person name="Charron P."/>
            <person name="Farinelli L."/>
            <person name="Marton T."/>
            <person name="Kruger M."/>
            <person name="Pelin A."/>
            <person name="Brachmann A."/>
            <person name="Corradi N."/>
        </authorList>
    </citation>
    <scope>NUCLEOTIDE SEQUENCE [LARGE SCALE GENOMIC DNA]</scope>
    <source>
        <strain evidence="2 3">A4</strain>
    </source>
</reference>
<dbReference type="Proteomes" id="UP000234323">
    <property type="component" value="Unassembled WGS sequence"/>
</dbReference>
<evidence type="ECO:0000313" key="3">
    <source>
        <dbReference type="Proteomes" id="UP000234323"/>
    </source>
</evidence>
<protein>
    <submittedName>
        <fullName evidence="2">Uncharacterized protein</fullName>
    </submittedName>
</protein>
<feature type="region of interest" description="Disordered" evidence="1">
    <location>
        <begin position="119"/>
        <end position="138"/>
    </location>
</feature>
<name>A0A2I1GAJ6_9GLOM</name>
<accession>A0A2I1GAJ6</accession>
<dbReference type="AlphaFoldDB" id="A0A2I1GAJ6"/>
<evidence type="ECO:0000313" key="2">
    <source>
        <dbReference type="EMBL" id="PKY43629.1"/>
    </source>
</evidence>
<comment type="caution">
    <text evidence="2">The sequence shown here is derived from an EMBL/GenBank/DDBJ whole genome shotgun (WGS) entry which is preliminary data.</text>
</comment>
<gene>
    <name evidence="2" type="ORF">RhiirA4_457664</name>
</gene>
<evidence type="ECO:0000256" key="1">
    <source>
        <dbReference type="SAM" id="MobiDB-lite"/>
    </source>
</evidence>
<proteinExistence type="predicted"/>